<name>A0A9N9WXY2_9DIPT</name>
<reference evidence="3" key="2">
    <citation type="submission" date="2022-10" db="EMBL/GenBank/DDBJ databases">
        <authorList>
            <consortium name="ENA_rothamsted_submissions"/>
            <consortium name="culmorum"/>
            <person name="King R."/>
        </authorList>
    </citation>
    <scope>NUCLEOTIDE SEQUENCE</scope>
</reference>
<dbReference type="AlphaFoldDB" id="A0A9N9WXY2"/>
<organism evidence="3 4">
    <name type="scientific">Chironomus riparius</name>
    <dbReference type="NCBI Taxonomy" id="315576"/>
    <lineage>
        <taxon>Eukaryota</taxon>
        <taxon>Metazoa</taxon>
        <taxon>Ecdysozoa</taxon>
        <taxon>Arthropoda</taxon>
        <taxon>Hexapoda</taxon>
        <taxon>Insecta</taxon>
        <taxon>Pterygota</taxon>
        <taxon>Neoptera</taxon>
        <taxon>Endopterygota</taxon>
        <taxon>Diptera</taxon>
        <taxon>Nematocera</taxon>
        <taxon>Chironomoidea</taxon>
        <taxon>Chironomidae</taxon>
        <taxon>Chironominae</taxon>
        <taxon>Chironomus</taxon>
    </lineage>
</organism>
<keyword evidence="1" id="KW-0175">Coiled coil</keyword>
<feature type="region of interest" description="Disordered" evidence="2">
    <location>
        <begin position="1"/>
        <end position="32"/>
    </location>
</feature>
<feature type="compositionally biased region" description="Polar residues" evidence="2">
    <location>
        <begin position="1"/>
        <end position="20"/>
    </location>
</feature>
<evidence type="ECO:0000256" key="1">
    <source>
        <dbReference type="SAM" id="Coils"/>
    </source>
</evidence>
<gene>
    <name evidence="3" type="ORF">CHIRRI_LOCUS12849</name>
</gene>
<evidence type="ECO:0000313" key="4">
    <source>
        <dbReference type="Proteomes" id="UP001153620"/>
    </source>
</evidence>
<evidence type="ECO:0000256" key="2">
    <source>
        <dbReference type="SAM" id="MobiDB-lite"/>
    </source>
</evidence>
<protein>
    <submittedName>
        <fullName evidence="3">Uncharacterized protein</fullName>
    </submittedName>
</protein>
<keyword evidence="4" id="KW-1185">Reference proteome</keyword>
<dbReference type="EMBL" id="OU895880">
    <property type="protein sequence ID" value="CAG9810032.1"/>
    <property type="molecule type" value="Genomic_DNA"/>
</dbReference>
<dbReference type="Proteomes" id="UP001153620">
    <property type="component" value="Chromosome 4"/>
</dbReference>
<reference evidence="3" key="1">
    <citation type="submission" date="2022-01" db="EMBL/GenBank/DDBJ databases">
        <authorList>
            <person name="King R."/>
        </authorList>
    </citation>
    <scope>NUCLEOTIDE SEQUENCE</scope>
</reference>
<feature type="compositionally biased region" description="Low complexity" evidence="2">
    <location>
        <begin position="21"/>
        <end position="32"/>
    </location>
</feature>
<evidence type="ECO:0000313" key="3">
    <source>
        <dbReference type="EMBL" id="CAG9810032.1"/>
    </source>
</evidence>
<sequence length="154" mass="17962">MDQRGNQNQQKPSIAPQASFNESALSNFPSSSSSYQQFEASVSRNSTFVSSKLSLGLIIEKYKNHNDKINTATQNVRRSYNDRKKKFEKILSMYERQHEKSKQNLDLYRERSALCIDEMKRLESIIRGLNDRLYQIEGSDTENEEDWGRAQIEE</sequence>
<feature type="coiled-coil region" evidence="1">
    <location>
        <begin position="77"/>
        <end position="111"/>
    </location>
</feature>
<proteinExistence type="predicted"/>
<accession>A0A9N9WXY2</accession>